<dbReference type="GO" id="GO:0016020">
    <property type="term" value="C:membrane"/>
    <property type="evidence" value="ECO:0007669"/>
    <property type="project" value="TreeGrafter"/>
</dbReference>
<feature type="domain" description="PGG" evidence="2">
    <location>
        <begin position="34"/>
        <end position="145"/>
    </location>
</feature>
<name>A0A4S4CXD5_CAMSN</name>
<dbReference type="InterPro" id="IPR026961">
    <property type="entry name" value="PGG_dom"/>
</dbReference>
<feature type="transmembrane region" description="Helical" evidence="1">
    <location>
        <begin position="42"/>
        <end position="61"/>
    </location>
</feature>
<comment type="caution">
    <text evidence="3">The sequence shown here is derived from an EMBL/GenBank/DDBJ whole genome shotgun (WGS) entry which is preliminary data.</text>
</comment>
<dbReference type="PANTHER" id="PTHR24177">
    <property type="entry name" value="CASKIN"/>
    <property type="match status" value="1"/>
</dbReference>
<proteinExistence type="predicted"/>
<reference evidence="3 4" key="1">
    <citation type="journal article" date="2018" name="Proc. Natl. Acad. Sci. U.S.A.">
        <title>Draft genome sequence of Camellia sinensis var. sinensis provides insights into the evolution of the tea genome and tea quality.</title>
        <authorList>
            <person name="Wei C."/>
            <person name="Yang H."/>
            <person name="Wang S."/>
            <person name="Zhao J."/>
            <person name="Liu C."/>
            <person name="Gao L."/>
            <person name="Xia E."/>
            <person name="Lu Y."/>
            <person name="Tai Y."/>
            <person name="She G."/>
            <person name="Sun J."/>
            <person name="Cao H."/>
            <person name="Tong W."/>
            <person name="Gao Q."/>
            <person name="Li Y."/>
            <person name="Deng W."/>
            <person name="Jiang X."/>
            <person name="Wang W."/>
            <person name="Chen Q."/>
            <person name="Zhang S."/>
            <person name="Li H."/>
            <person name="Wu J."/>
            <person name="Wang P."/>
            <person name="Li P."/>
            <person name="Shi C."/>
            <person name="Zheng F."/>
            <person name="Jian J."/>
            <person name="Huang B."/>
            <person name="Shan D."/>
            <person name="Shi M."/>
            <person name="Fang C."/>
            <person name="Yue Y."/>
            <person name="Li F."/>
            <person name="Li D."/>
            <person name="Wei S."/>
            <person name="Han B."/>
            <person name="Jiang C."/>
            <person name="Yin Y."/>
            <person name="Xia T."/>
            <person name="Zhang Z."/>
            <person name="Bennetzen J.L."/>
            <person name="Zhao S."/>
            <person name="Wan X."/>
        </authorList>
    </citation>
    <scope>NUCLEOTIDE SEQUENCE [LARGE SCALE GENOMIC DNA]</scope>
    <source>
        <strain evidence="4">cv. Shuchazao</strain>
        <tissue evidence="3">Leaf</tissue>
    </source>
</reference>
<evidence type="ECO:0000256" key="1">
    <source>
        <dbReference type="SAM" id="Phobius"/>
    </source>
</evidence>
<evidence type="ECO:0000259" key="2">
    <source>
        <dbReference type="Pfam" id="PF13962"/>
    </source>
</evidence>
<dbReference type="AlphaFoldDB" id="A0A4S4CXD5"/>
<feature type="transmembrane region" description="Helical" evidence="1">
    <location>
        <begin position="81"/>
        <end position="104"/>
    </location>
</feature>
<dbReference type="PANTHER" id="PTHR24177:SF103">
    <property type="entry name" value="PGG DOMAIN-CONTAINING PROTEIN"/>
    <property type="match status" value="1"/>
</dbReference>
<sequence>MPLHFFPHYNKVNETPKDIFSEAHKDLVEQGGTWLTITSESCSVVAALITIVAFATSSTVPGGNNSENGKPNLKNQPAFDVFAISSFVALCFSMTAMVMFLAILTSRLQERDFCTDLPRKLLLGLTSLFVSITSMLISFCAGHFFVLKDKLKFVAIPVYAVTCLPISFLAMAQFPLYFDLM</sequence>
<accession>A0A4S4CXD5</accession>
<feature type="transmembrane region" description="Helical" evidence="1">
    <location>
        <begin position="158"/>
        <end position="178"/>
    </location>
</feature>
<evidence type="ECO:0000313" key="3">
    <source>
        <dbReference type="EMBL" id="THF94544.1"/>
    </source>
</evidence>
<dbReference type="EMBL" id="SDRB02013628">
    <property type="protein sequence ID" value="THF94544.1"/>
    <property type="molecule type" value="Genomic_DNA"/>
</dbReference>
<gene>
    <name evidence="3" type="ORF">TEA_002656</name>
</gene>
<dbReference type="Pfam" id="PF13962">
    <property type="entry name" value="PGG"/>
    <property type="match status" value="1"/>
</dbReference>
<protein>
    <recommendedName>
        <fullName evidence="2">PGG domain-containing protein</fullName>
    </recommendedName>
</protein>
<keyword evidence="1" id="KW-0472">Membrane</keyword>
<keyword evidence="1" id="KW-1133">Transmembrane helix</keyword>
<organism evidence="3 4">
    <name type="scientific">Camellia sinensis var. sinensis</name>
    <name type="common">China tea</name>
    <dbReference type="NCBI Taxonomy" id="542762"/>
    <lineage>
        <taxon>Eukaryota</taxon>
        <taxon>Viridiplantae</taxon>
        <taxon>Streptophyta</taxon>
        <taxon>Embryophyta</taxon>
        <taxon>Tracheophyta</taxon>
        <taxon>Spermatophyta</taxon>
        <taxon>Magnoliopsida</taxon>
        <taxon>eudicotyledons</taxon>
        <taxon>Gunneridae</taxon>
        <taxon>Pentapetalae</taxon>
        <taxon>asterids</taxon>
        <taxon>Ericales</taxon>
        <taxon>Theaceae</taxon>
        <taxon>Camellia</taxon>
    </lineage>
</organism>
<feature type="transmembrane region" description="Helical" evidence="1">
    <location>
        <begin position="125"/>
        <end position="146"/>
    </location>
</feature>
<keyword evidence="4" id="KW-1185">Reference proteome</keyword>
<evidence type="ECO:0000313" key="4">
    <source>
        <dbReference type="Proteomes" id="UP000306102"/>
    </source>
</evidence>
<dbReference type="STRING" id="542762.A0A4S4CXD5"/>
<dbReference type="Proteomes" id="UP000306102">
    <property type="component" value="Unassembled WGS sequence"/>
</dbReference>
<keyword evidence="1" id="KW-0812">Transmembrane</keyword>